<evidence type="ECO:0000313" key="2">
    <source>
        <dbReference type="Proteomes" id="UP000004725"/>
    </source>
</evidence>
<organism evidence="1 2">
    <name type="scientific">Planococcus antarcticus DSM 14505</name>
    <dbReference type="NCBI Taxonomy" id="1185653"/>
    <lineage>
        <taxon>Bacteria</taxon>
        <taxon>Bacillati</taxon>
        <taxon>Bacillota</taxon>
        <taxon>Bacilli</taxon>
        <taxon>Bacillales</taxon>
        <taxon>Caryophanaceae</taxon>
        <taxon>Planococcus</taxon>
    </lineage>
</organism>
<evidence type="ECO:0000313" key="1">
    <source>
        <dbReference type="EMBL" id="EIM05024.1"/>
    </source>
</evidence>
<dbReference type="Pfam" id="PF21845">
    <property type="entry name" value="DUF6904"/>
    <property type="match status" value="1"/>
</dbReference>
<accession>A0AA87LR49</accession>
<proteinExistence type="predicted"/>
<protein>
    <submittedName>
        <fullName evidence="1">Uncharacterized protein</fullName>
    </submittedName>
</protein>
<sequence>MLQINNTPHYAGVTVAGDYQDLDELYEALHLIVGEEGELPTYDSVRLRVLGVCYDIRHSLMGDRGAITVPNGFDRERSRYMPIIGPDTNIYLTFEVMWPELLFVSFSLNDFIELHEKRSNTHPWDPTIIAVRKFQGAVARCLQETLSESKYGHLKKYIRPYMNYTYGLYNNYATQYVDHLNIKFLKMKPERRLANISIMAKRLGELDHNYIEARTGIMDAARDLNVPESEIRFNEEYPEDFEW</sequence>
<comment type="caution">
    <text evidence="1">The sequence shown here is derived from an EMBL/GenBank/DDBJ whole genome shotgun (WGS) entry which is preliminary data.</text>
</comment>
<dbReference type="EMBL" id="AJYB01000101">
    <property type="protein sequence ID" value="EIM05024.1"/>
    <property type="molecule type" value="Genomic_DNA"/>
</dbReference>
<reference evidence="1 2" key="1">
    <citation type="journal article" date="2012" name="J. Bacteriol.">
        <title>Genome Sequence of the Antarctic Psychrophile Bacterium Planococcus antarcticus DSM 14505.</title>
        <authorList>
            <person name="Margolles A."/>
            <person name="Gueimonde M."/>
            <person name="Sanchez B."/>
        </authorList>
    </citation>
    <scope>NUCLEOTIDE SEQUENCE [LARGE SCALE GENOMIC DNA]</scope>
    <source>
        <strain evidence="1 2">DSM 14505</strain>
    </source>
</reference>
<name>A0AA87LR49_9BACL</name>
<dbReference type="RefSeq" id="WP_006831610.1">
    <property type="nucleotide sequence ID" value="NZ_AJYB01000101.1"/>
</dbReference>
<gene>
    <name evidence="1" type="ORF">A1A1_18387</name>
</gene>
<dbReference type="AlphaFoldDB" id="A0AA87LR49"/>
<dbReference type="Proteomes" id="UP000004725">
    <property type="component" value="Unassembled WGS sequence"/>
</dbReference>
<dbReference type="InterPro" id="IPR054199">
    <property type="entry name" value="DUF6904"/>
</dbReference>